<evidence type="ECO:0000313" key="2">
    <source>
        <dbReference type="EMBL" id="MBC6491877.1"/>
    </source>
</evidence>
<keyword evidence="3" id="KW-1185">Reference proteome</keyword>
<sequence>MLAGDLFTVKDLKVEEGTVSASINWYAAHPVFAGHFPGQPVVPGVCMVQLVEEVLEQALGKSLQLKEAASLKFLHVIDPTEHTVVGLSLSYKEDPAGALSVSAALQQDKISFFKMTGNFLRV</sequence>
<accession>A0ABR7M9Z9</accession>
<feature type="domain" description="ApeI dehydratase-like" evidence="1">
    <location>
        <begin position="14"/>
        <end position="93"/>
    </location>
</feature>
<evidence type="ECO:0000313" key="3">
    <source>
        <dbReference type="Proteomes" id="UP000765802"/>
    </source>
</evidence>
<name>A0ABR7M9Z9_9BACT</name>
<dbReference type="EMBL" id="MBUA01000023">
    <property type="protein sequence ID" value="MBC6491877.1"/>
    <property type="molecule type" value="Genomic_DNA"/>
</dbReference>
<comment type="caution">
    <text evidence="2">The sequence shown here is derived from an EMBL/GenBank/DDBJ whole genome shotgun (WGS) entry which is preliminary data.</text>
</comment>
<organism evidence="2 3">
    <name type="scientific">Flavihumibacter stibioxidans</name>
    <dbReference type="NCBI Taxonomy" id="1834163"/>
    <lineage>
        <taxon>Bacteria</taxon>
        <taxon>Pseudomonadati</taxon>
        <taxon>Bacteroidota</taxon>
        <taxon>Chitinophagia</taxon>
        <taxon>Chitinophagales</taxon>
        <taxon>Chitinophagaceae</taxon>
        <taxon>Flavihumibacter</taxon>
    </lineage>
</organism>
<protein>
    <recommendedName>
        <fullName evidence="1">ApeI dehydratase-like domain-containing protein</fullName>
    </recommendedName>
</protein>
<dbReference type="Proteomes" id="UP000765802">
    <property type="component" value="Unassembled WGS sequence"/>
</dbReference>
<dbReference type="SUPFAM" id="SSF54637">
    <property type="entry name" value="Thioesterase/thiol ester dehydrase-isomerase"/>
    <property type="match status" value="1"/>
</dbReference>
<dbReference type="Pfam" id="PF22818">
    <property type="entry name" value="ApeI-like"/>
    <property type="match status" value="1"/>
</dbReference>
<evidence type="ECO:0000259" key="1">
    <source>
        <dbReference type="Pfam" id="PF22818"/>
    </source>
</evidence>
<dbReference type="RefSeq" id="WP_187257196.1">
    <property type="nucleotide sequence ID" value="NZ_JBHULF010000007.1"/>
</dbReference>
<dbReference type="InterPro" id="IPR054545">
    <property type="entry name" value="ApeI-like"/>
</dbReference>
<gene>
    <name evidence="2" type="ORF">BC349_12515</name>
</gene>
<dbReference type="Gene3D" id="3.10.129.10">
    <property type="entry name" value="Hotdog Thioesterase"/>
    <property type="match status" value="1"/>
</dbReference>
<proteinExistence type="predicted"/>
<dbReference type="InterPro" id="IPR029069">
    <property type="entry name" value="HotDog_dom_sf"/>
</dbReference>
<reference evidence="2 3" key="1">
    <citation type="submission" date="2016-07" db="EMBL/GenBank/DDBJ databases">
        <title>Genome analysis of Flavihumibacter stibioxidans YS-17.</title>
        <authorList>
            <person name="Shi K."/>
            <person name="Han Y."/>
            <person name="Wang G."/>
        </authorList>
    </citation>
    <scope>NUCLEOTIDE SEQUENCE [LARGE SCALE GENOMIC DNA]</scope>
    <source>
        <strain evidence="2 3">YS-17</strain>
    </source>
</reference>